<keyword evidence="4 6" id="KW-1133">Transmembrane helix</keyword>
<dbReference type="RefSeq" id="WP_313831623.1">
    <property type="nucleotide sequence ID" value="NZ_JAQOUE010000001.1"/>
</dbReference>
<name>A0ABU3K4F9_9BACT</name>
<protein>
    <submittedName>
        <fullName evidence="7">LPS export ABC transporter permease LptF</fullName>
    </submittedName>
</protein>
<proteinExistence type="predicted"/>
<evidence type="ECO:0000256" key="5">
    <source>
        <dbReference type="ARBA" id="ARBA00023136"/>
    </source>
</evidence>
<keyword evidence="8" id="KW-1185">Reference proteome</keyword>
<evidence type="ECO:0000256" key="1">
    <source>
        <dbReference type="ARBA" id="ARBA00004651"/>
    </source>
</evidence>
<comment type="subcellular location">
    <subcellularLocation>
        <location evidence="1">Cell membrane</location>
        <topology evidence="1">Multi-pass membrane protein</topology>
    </subcellularLocation>
</comment>
<dbReference type="Proteomes" id="UP001250932">
    <property type="component" value="Unassembled WGS sequence"/>
</dbReference>
<feature type="transmembrane region" description="Helical" evidence="6">
    <location>
        <begin position="12"/>
        <end position="28"/>
    </location>
</feature>
<dbReference type="PANTHER" id="PTHR33529">
    <property type="entry name" value="SLR0882 PROTEIN-RELATED"/>
    <property type="match status" value="1"/>
</dbReference>
<dbReference type="NCBIfam" id="TIGR04407">
    <property type="entry name" value="LptF_YjgP"/>
    <property type="match status" value="1"/>
</dbReference>
<feature type="transmembrane region" description="Helical" evidence="6">
    <location>
        <begin position="309"/>
        <end position="333"/>
    </location>
</feature>
<dbReference type="EMBL" id="JAQOUE010000001">
    <property type="protein sequence ID" value="MDT7041268.1"/>
    <property type="molecule type" value="Genomic_DNA"/>
</dbReference>
<dbReference type="Pfam" id="PF03739">
    <property type="entry name" value="LptF_LptG"/>
    <property type="match status" value="1"/>
</dbReference>
<organism evidence="7 8">
    <name type="scientific">Candidatus Nitronereus thalassa</name>
    <dbReference type="NCBI Taxonomy" id="3020898"/>
    <lineage>
        <taxon>Bacteria</taxon>
        <taxon>Pseudomonadati</taxon>
        <taxon>Nitrospirota</taxon>
        <taxon>Nitrospiria</taxon>
        <taxon>Nitrospirales</taxon>
        <taxon>Nitrospiraceae</taxon>
        <taxon>Candidatus Nitronereus</taxon>
    </lineage>
</organism>
<evidence type="ECO:0000313" key="7">
    <source>
        <dbReference type="EMBL" id="MDT7041268.1"/>
    </source>
</evidence>
<dbReference type="PANTHER" id="PTHR33529:SF6">
    <property type="entry name" value="YJGP_YJGQ FAMILY PERMEASE"/>
    <property type="match status" value="1"/>
</dbReference>
<keyword evidence="5 6" id="KW-0472">Membrane</keyword>
<dbReference type="InterPro" id="IPR030922">
    <property type="entry name" value="LptF"/>
</dbReference>
<evidence type="ECO:0000256" key="4">
    <source>
        <dbReference type="ARBA" id="ARBA00022989"/>
    </source>
</evidence>
<sequence length="360" mass="40333">MRLLDRYIFKELMIPFTVSLGALCFIVFTKEMLRLVELIVSKGVGFMAVLNIVAHLMPSFLVLTLPIACLVSSITAFGRLSYDKELVAMRAAGVSLLRIAFPVVIFSFLVFLLTVYLSQWGQPWSNVSLKKLAISLIKDQLTIALDKGVFNEPTPGMMIYVPEPAEGKKAEGIFIADQRDPSKPLIVTAHAFSMLQDPKQKQLGFRLFDGTIHAIPRDITQHHQVTFGTYDLKMDLPSTFDDSTPERRGYDYIVQQLDESGWRDSNALRRLMEYYKDLGFPVATLILGILGLPVGIVSKRSGRMGGFALGILIMVGFYLLNVVGEFLVTTLILHPFAGAWFPNVILLLITCFLFYRASQH</sequence>
<dbReference type="InterPro" id="IPR005495">
    <property type="entry name" value="LptG/LptF_permease"/>
</dbReference>
<gene>
    <name evidence="7" type="primary">lptF</name>
    <name evidence="7" type="ORF">PPG34_02830</name>
</gene>
<feature type="transmembrane region" description="Helical" evidence="6">
    <location>
        <begin position="60"/>
        <end position="82"/>
    </location>
</feature>
<feature type="transmembrane region" description="Helical" evidence="6">
    <location>
        <begin position="94"/>
        <end position="117"/>
    </location>
</feature>
<keyword evidence="3 6" id="KW-0812">Transmembrane</keyword>
<feature type="transmembrane region" description="Helical" evidence="6">
    <location>
        <begin position="339"/>
        <end position="357"/>
    </location>
</feature>
<comment type="caution">
    <text evidence="7">The sequence shown here is derived from an EMBL/GenBank/DDBJ whole genome shotgun (WGS) entry which is preliminary data.</text>
</comment>
<evidence type="ECO:0000313" key="8">
    <source>
        <dbReference type="Proteomes" id="UP001250932"/>
    </source>
</evidence>
<accession>A0ABU3K4F9</accession>
<reference evidence="7 8" key="1">
    <citation type="journal article" date="2023" name="ISME J.">
        <title>Cultivation and genomic characterization of novel and ubiquitous marine nitrite-oxidizing bacteria from the Nitrospirales.</title>
        <authorList>
            <person name="Mueller A.J."/>
            <person name="Daebeler A."/>
            <person name="Herbold C.W."/>
            <person name="Kirkegaard R.H."/>
            <person name="Daims H."/>
        </authorList>
    </citation>
    <scope>NUCLEOTIDE SEQUENCE [LARGE SCALE GENOMIC DNA]</scope>
    <source>
        <strain evidence="7 8">EB</strain>
    </source>
</reference>
<evidence type="ECO:0000256" key="6">
    <source>
        <dbReference type="SAM" id="Phobius"/>
    </source>
</evidence>
<keyword evidence="2" id="KW-1003">Cell membrane</keyword>
<feature type="transmembrane region" description="Helical" evidence="6">
    <location>
        <begin position="278"/>
        <end position="297"/>
    </location>
</feature>
<evidence type="ECO:0000256" key="3">
    <source>
        <dbReference type="ARBA" id="ARBA00022692"/>
    </source>
</evidence>
<evidence type="ECO:0000256" key="2">
    <source>
        <dbReference type="ARBA" id="ARBA00022475"/>
    </source>
</evidence>